<dbReference type="PROSITE" id="PS51257">
    <property type="entry name" value="PROKAR_LIPOPROTEIN"/>
    <property type="match status" value="1"/>
</dbReference>
<evidence type="ECO:0000256" key="3">
    <source>
        <dbReference type="ARBA" id="ARBA00022729"/>
    </source>
</evidence>
<dbReference type="InterPro" id="IPR033985">
    <property type="entry name" value="SusD-like_N"/>
</dbReference>
<evidence type="ECO:0000313" key="8">
    <source>
        <dbReference type="EMBL" id="NME70138.1"/>
    </source>
</evidence>
<comment type="similarity">
    <text evidence="2">Belongs to the SusD family.</text>
</comment>
<accession>A0A7X9XB02</accession>
<dbReference type="AlphaFoldDB" id="A0A7X9XB02"/>
<dbReference type="Proteomes" id="UP000576082">
    <property type="component" value="Unassembled WGS sequence"/>
</dbReference>
<dbReference type="Pfam" id="PF07980">
    <property type="entry name" value="SusD_RagB"/>
    <property type="match status" value="1"/>
</dbReference>
<dbReference type="Pfam" id="PF14322">
    <property type="entry name" value="SusD-like_3"/>
    <property type="match status" value="1"/>
</dbReference>
<comment type="caution">
    <text evidence="8">The sequence shown here is derived from an EMBL/GenBank/DDBJ whole genome shotgun (WGS) entry which is preliminary data.</text>
</comment>
<evidence type="ECO:0000256" key="4">
    <source>
        <dbReference type="ARBA" id="ARBA00023136"/>
    </source>
</evidence>
<dbReference type="Gene3D" id="1.25.40.390">
    <property type="match status" value="1"/>
</dbReference>
<name>A0A7X9XB02_9BACT</name>
<evidence type="ECO:0000259" key="7">
    <source>
        <dbReference type="Pfam" id="PF14322"/>
    </source>
</evidence>
<keyword evidence="5" id="KW-0998">Cell outer membrane</keyword>
<protein>
    <submittedName>
        <fullName evidence="8">RagB/SusD family nutrient uptake outer membrane protein</fullName>
    </submittedName>
</protein>
<dbReference type="EMBL" id="JABANE010000056">
    <property type="protein sequence ID" value="NME70138.1"/>
    <property type="molecule type" value="Genomic_DNA"/>
</dbReference>
<dbReference type="InterPro" id="IPR012944">
    <property type="entry name" value="SusD_RagB_dom"/>
</dbReference>
<gene>
    <name evidence="8" type="ORF">HHU12_19340</name>
</gene>
<organism evidence="8 9">
    <name type="scientific">Flammeovirga aprica JL-4</name>
    <dbReference type="NCBI Taxonomy" id="694437"/>
    <lineage>
        <taxon>Bacteria</taxon>
        <taxon>Pseudomonadati</taxon>
        <taxon>Bacteroidota</taxon>
        <taxon>Cytophagia</taxon>
        <taxon>Cytophagales</taxon>
        <taxon>Flammeovirgaceae</taxon>
        <taxon>Flammeovirga</taxon>
    </lineage>
</organism>
<feature type="domain" description="SusD-like N-terminal" evidence="7">
    <location>
        <begin position="77"/>
        <end position="253"/>
    </location>
</feature>
<keyword evidence="4" id="KW-0472">Membrane</keyword>
<comment type="subcellular location">
    <subcellularLocation>
        <location evidence="1">Cell outer membrane</location>
    </subcellularLocation>
</comment>
<evidence type="ECO:0000256" key="1">
    <source>
        <dbReference type="ARBA" id="ARBA00004442"/>
    </source>
</evidence>
<evidence type="ECO:0000259" key="6">
    <source>
        <dbReference type="Pfam" id="PF07980"/>
    </source>
</evidence>
<keyword evidence="9" id="KW-1185">Reference proteome</keyword>
<dbReference type="RefSeq" id="WP_169658384.1">
    <property type="nucleotide sequence ID" value="NZ_JABANE010000056.1"/>
</dbReference>
<dbReference type="GO" id="GO:0009279">
    <property type="term" value="C:cell outer membrane"/>
    <property type="evidence" value="ECO:0007669"/>
    <property type="project" value="UniProtKB-SubCell"/>
</dbReference>
<keyword evidence="3" id="KW-0732">Signal</keyword>
<feature type="domain" description="RagB/SusD" evidence="6">
    <location>
        <begin position="398"/>
        <end position="576"/>
    </location>
</feature>
<dbReference type="InterPro" id="IPR011990">
    <property type="entry name" value="TPR-like_helical_dom_sf"/>
</dbReference>
<evidence type="ECO:0000256" key="5">
    <source>
        <dbReference type="ARBA" id="ARBA00023237"/>
    </source>
</evidence>
<dbReference type="SUPFAM" id="SSF48452">
    <property type="entry name" value="TPR-like"/>
    <property type="match status" value="1"/>
</dbReference>
<evidence type="ECO:0000313" key="9">
    <source>
        <dbReference type="Proteomes" id="UP000576082"/>
    </source>
</evidence>
<reference evidence="8 9" key="1">
    <citation type="submission" date="2020-04" db="EMBL/GenBank/DDBJ databases">
        <title>Flammeovirga sp. SR4, a novel species isolated from seawater.</title>
        <authorList>
            <person name="Wang X."/>
        </authorList>
    </citation>
    <scope>NUCLEOTIDE SEQUENCE [LARGE SCALE GENOMIC DNA]</scope>
    <source>
        <strain evidence="8 9">ATCC 23126</strain>
    </source>
</reference>
<evidence type="ECO:0000256" key="2">
    <source>
        <dbReference type="ARBA" id="ARBA00006275"/>
    </source>
</evidence>
<sequence length="576" mass="65928">MRLHILKKYITVGALCLMTLAGCRDFLEEETKGLLSEEQIPQNLEGAQALAFAPYQIWVEGATLYGRWLHLWELGTDDMSATSSRKPDGMIADHVRRQVNPNDARIYGDIWVPLWKGIEDCNKAIELIQKIEPVEIDTTGIEPHQINQYKQIEATLITEERKKALIGEVRTMRALNYYYLVRMWGDVPFVTKSQNKFSEMEMQPRVDVDSIYSTLIEEDLKYAISVLPETYPDNFRGRMTKSSANVILADVYLTRASWRKTAAGPLVKGDPVYYDSAMKYSLDVIENTAGFRLEEQEMIIDGDTVPAYGIPWVMPFSNESLVEFGSKAGILGEAIPLTEYASSNHKTDAFWRGKAQGQNMRGGSGWYMPTPDLFLSFEPGDLRRKWGMLTKSKMYDGGMGYSAPMFHKMVSPNRYKRRQTESGYTSNDDDLHFVMYRVADAMLIYAEAANEVYGGPTGMAYEQINRLRSRAGLPDLYPNKSQNEFRASVWEERRAELHGECKRKFDLVRTNRLKQKAGNRENFYYTNSNPDLEAELGTSVYSTTQDPVVYPEHEYLWPISLNELSIHPHWTQNSGY</sequence>
<proteinExistence type="inferred from homology"/>